<keyword evidence="5" id="KW-0934">Plastid</keyword>
<sequence>MTKQTLNGTNRKIIRVSGFRARMQTKTGRKILNKRRIRGRKKLTILYKK</sequence>
<proteinExistence type="inferred from homology"/>
<dbReference type="GO" id="GO:0005840">
    <property type="term" value="C:ribosome"/>
    <property type="evidence" value="ECO:0007669"/>
    <property type="project" value="UniProtKB-KW"/>
</dbReference>
<dbReference type="Pfam" id="PF00468">
    <property type="entry name" value="Ribosomal_L34"/>
    <property type="match status" value="1"/>
</dbReference>
<keyword evidence="3 4" id="KW-0687">Ribonucleoprotein</keyword>
<dbReference type="EMBL" id="EU912438">
    <property type="protein sequence ID" value="ACF70999.1"/>
    <property type="molecule type" value="Genomic_DNA"/>
</dbReference>
<gene>
    <name evidence="4 5" type="primary">rpl34</name>
</gene>
<evidence type="ECO:0000256" key="3">
    <source>
        <dbReference type="ARBA" id="ARBA00023274"/>
    </source>
</evidence>
<keyword evidence="5" id="KW-0150">Chloroplast</keyword>
<organism evidence="5">
    <name type="scientific">Vaucheria litorea</name>
    <name type="common">Yellow-green alga</name>
    <dbReference type="NCBI Taxonomy" id="109269"/>
    <lineage>
        <taxon>Eukaryota</taxon>
        <taxon>Sar</taxon>
        <taxon>Stramenopiles</taxon>
        <taxon>Ochrophyta</taxon>
        <taxon>PX clade</taxon>
        <taxon>Xanthophyceae</taxon>
        <taxon>Vaucheriales</taxon>
        <taxon>Vaucheriaceae</taxon>
        <taxon>Vaucheria</taxon>
    </lineage>
</organism>
<keyword evidence="2 4" id="KW-0689">Ribosomal protein</keyword>
<dbReference type="GeneID" id="7056090"/>
<geneLocation type="chloroplast" evidence="5"/>
<evidence type="ECO:0000256" key="4">
    <source>
        <dbReference type="HAMAP-Rule" id="MF_00391"/>
    </source>
</evidence>
<dbReference type="GO" id="GO:0006412">
    <property type="term" value="P:translation"/>
    <property type="evidence" value="ECO:0007669"/>
    <property type="project" value="UniProtKB-UniRule"/>
</dbReference>
<evidence type="ECO:0000313" key="5">
    <source>
        <dbReference type="EMBL" id="ACF70999.1"/>
    </source>
</evidence>
<evidence type="ECO:0000256" key="1">
    <source>
        <dbReference type="ARBA" id="ARBA00010111"/>
    </source>
</evidence>
<dbReference type="GO" id="GO:0003735">
    <property type="term" value="F:structural constituent of ribosome"/>
    <property type="evidence" value="ECO:0007669"/>
    <property type="project" value="InterPro"/>
</dbReference>
<dbReference type="HAMAP" id="MF_00391">
    <property type="entry name" value="Ribosomal_bL34"/>
    <property type="match status" value="1"/>
</dbReference>
<dbReference type="GO" id="GO:0009507">
    <property type="term" value="C:chloroplast"/>
    <property type="evidence" value="ECO:0007669"/>
    <property type="project" value="UniProtKB-SubCell"/>
</dbReference>
<reference evidence="5" key="1">
    <citation type="journal article" date="2008" name="Proc. Natl. Acad. Sci. U.S.A.">
        <title>Horizontal gene transfer of the algal nuclear gene psbO to the photosynthetic sea slug Elysia chlorotica.</title>
        <authorList>
            <person name="Rumpho M.E."/>
            <person name="Worful J.M."/>
            <person name="Lee J."/>
            <person name="Kannan K."/>
            <person name="Tyler M.S."/>
            <person name="Bhattacharya D."/>
            <person name="Moustafa A."/>
            <person name="Manhart J.R."/>
        </authorList>
    </citation>
    <scope>NUCLEOTIDE SEQUENCE [LARGE SCALE GENOMIC DNA]</scope>
    <source>
        <strain>CCMP2940</strain>
    </source>
</reference>
<protein>
    <recommendedName>
        <fullName evidence="4">Large ribosomal subunit protein bL34c</fullName>
    </recommendedName>
</protein>
<dbReference type="RefSeq" id="YP_002327582.1">
    <property type="nucleotide sequence ID" value="NC_011600.1"/>
</dbReference>
<dbReference type="InterPro" id="IPR000271">
    <property type="entry name" value="Ribosomal_bL34"/>
</dbReference>
<dbReference type="AlphaFoldDB" id="B7T233"/>
<evidence type="ECO:0000256" key="2">
    <source>
        <dbReference type="ARBA" id="ARBA00022980"/>
    </source>
</evidence>
<dbReference type="Gene3D" id="1.10.287.3980">
    <property type="match status" value="1"/>
</dbReference>
<accession>B7T233</accession>
<comment type="similarity">
    <text evidence="1 4">Belongs to the bacterial ribosomal protein bL34 family.</text>
</comment>
<dbReference type="NCBIfam" id="TIGR01030">
    <property type="entry name" value="rpmH_bact"/>
    <property type="match status" value="1"/>
</dbReference>
<dbReference type="GO" id="GO:1990904">
    <property type="term" value="C:ribonucleoprotein complex"/>
    <property type="evidence" value="ECO:0007669"/>
    <property type="project" value="UniProtKB-KW"/>
</dbReference>
<name>B7T233_VAULI</name>
<comment type="subcellular location">
    <subcellularLocation>
        <location evidence="4">Plastid</location>
        <location evidence="4">Chloroplast</location>
    </subcellularLocation>
</comment>